<feature type="transmembrane region" description="Helical" evidence="8">
    <location>
        <begin position="94"/>
        <end position="120"/>
    </location>
</feature>
<dbReference type="RefSeq" id="WP_073028213.1">
    <property type="nucleotide sequence ID" value="NZ_FQXJ01000003.1"/>
</dbReference>
<dbReference type="AlphaFoldDB" id="A0A1M5SHH0"/>
<dbReference type="Proteomes" id="UP000183954">
    <property type="component" value="Unassembled WGS sequence"/>
</dbReference>
<evidence type="ECO:0000256" key="4">
    <source>
        <dbReference type="ARBA" id="ARBA00022692"/>
    </source>
</evidence>
<dbReference type="GO" id="GO:0008360">
    <property type="term" value="P:regulation of cell shape"/>
    <property type="evidence" value="ECO:0007669"/>
    <property type="project" value="UniProtKB-KW"/>
</dbReference>
<dbReference type="InterPro" id="IPR007227">
    <property type="entry name" value="Cell_shape_determining_MreD"/>
</dbReference>
<name>A0A1M5SHH0_9FIRM</name>
<evidence type="ECO:0000256" key="8">
    <source>
        <dbReference type="SAM" id="Phobius"/>
    </source>
</evidence>
<gene>
    <name evidence="9" type="ORF">SAMN02746098_00836</name>
</gene>
<feature type="transmembrane region" description="Helical" evidence="8">
    <location>
        <begin position="68"/>
        <end position="87"/>
    </location>
</feature>
<evidence type="ECO:0000313" key="9">
    <source>
        <dbReference type="EMBL" id="SHH37343.1"/>
    </source>
</evidence>
<dbReference type="InterPro" id="IPR017225">
    <property type="entry name" value="Cell_shape_determin_MreD_prd"/>
</dbReference>
<dbReference type="Pfam" id="PF04093">
    <property type="entry name" value="MreD"/>
    <property type="match status" value="1"/>
</dbReference>
<keyword evidence="6 8" id="KW-1133">Transmembrane helix</keyword>
<sequence>MRYVLIAVMFLLSLILPGTLFHFWSWSGIKPDLLMLLTMYIAMHHRLRSGLIWGLVAGFLEDLYLGRYIGMYTLTLVVVAFLSYWLAERWYRENFLLTTFMVFIVTSVGQLLVAFLSLGAGLHWTLGDMGRLVIGVSLYNAILVPLTYPLIHQSFVRGWLRYRPRYER</sequence>
<evidence type="ECO:0000256" key="7">
    <source>
        <dbReference type="ARBA" id="ARBA00023136"/>
    </source>
</evidence>
<evidence type="ECO:0000256" key="6">
    <source>
        <dbReference type="ARBA" id="ARBA00022989"/>
    </source>
</evidence>
<evidence type="ECO:0000256" key="3">
    <source>
        <dbReference type="ARBA" id="ARBA00022475"/>
    </source>
</evidence>
<accession>A0A1M5SHH0</accession>
<reference evidence="10" key="1">
    <citation type="submission" date="2016-11" db="EMBL/GenBank/DDBJ databases">
        <authorList>
            <person name="Varghese N."/>
            <person name="Submissions S."/>
        </authorList>
    </citation>
    <scope>NUCLEOTIDE SEQUENCE [LARGE SCALE GENOMIC DNA]</scope>
    <source>
        <strain evidence="10">DSM 15449</strain>
    </source>
</reference>
<proteinExistence type="inferred from homology"/>
<dbReference type="GO" id="GO:0005886">
    <property type="term" value="C:plasma membrane"/>
    <property type="evidence" value="ECO:0007669"/>
    <property type="project" value="UniProtKB-SubCell"/>
</dbReference>
<evidence type="ECO:0000256" key="2">
    <source>
        <dbReference type="ARBA" id="ARBA00007776"/>
    </source>
</evidence>
<evidence type="ECO:0000313" key="10">
    <source>
        <dbReference type="Proteomes" id="UP000183954"/>
    </source>
</evidence>
<organism evidence="9 10">
    <name type="scientific">Desulfosporosinus lacus DSM 15449</name>
    <dbReference type="NCBI Taxonomy" id="1121420"/>
    <lineage>
        <taxon>Bacteria</taxon>
        <taxon>Bacillati</taxon>
        <taxon>Bacillota</taxon>
        <taxon>Clostridia</taxon>
        <taxon>Eubacteriales</taxon>
        <taxon>Desulfitobacteriaceae</taxon>
        <taxon>Desulfosporosinus</taxon>
    </lineage>
</organism>
<keyword evidence="5" id="KW-0133">Cell shape</keyword>
<feature type="transmembrane region" description="Helical" evidence="8">
    <location>
        <begin position="6"/>
        <end position="26"/>
    </location>
</feature>
<evidence type="ECO:0000256" key="1">
    <source>
        <dbReference type="ARBA" id="ARBA00004651"/>
    </source>
</evidence>
<dbReference type="NCBIfam" id="TIGR03426">
    <property type="entry name" value="shape_MreD"/>
    <property type="match status" value="1"/>
</dbReference>
<evidence type="ECO:0000256" key="5">
    <source>
        <dbReference type="ARBA" id="ARBA00022960"/>
    </source>
</evidence>
<dbReference type="PIRSF" id="PIRSF037497">
    <property type="entry name" value="MreD_Clostridium/Treponema_prd"/>
    <property type="match status" value="1"/>
</dbReference>
<keyword evidence="4 8" id="KW-0812">Transmembrane</keyword>
<keyword evidence="10" id="KW-1185">Reference proteome</keyword>
<feature type="transmembrane region" description="Helical" evidence="8">
    <location>
        <begin position="132"/>
        <end position="151"/>
    </location>
</feature>
<protein>
    <submittedName>
        <fullName evidence="9">Rod shape-determining protein MreD</fullName>
    </submittedName>
</protein>
<dbReference type="EMBL" id="FQXJ01000003">
    <property type="protein sequence ID" value="SHH37343.1"/>
    <property type="molecule type" value="Genomic_DNA"/>
</dbReference>
<keyword evidence="7 8" id="KW-0472">Membrane</keyword>
<dbReference type="OrthoDB" id="9796616at2"/>
<comment type="similarity">
    <text evidence="2">Belongs to the MreD family.</text>
</comment>
<comment type="subcellular location">
    <subcellularLocation>
        <location evidence="1">Cell membrane</location>
        <topology evidence="1">Multi-pass membrane protein</topology>
    </subcellularLocation>
</comment>
<dbReference type="STRING" id="1121420.SAMN02746098_00836"/>
<keyword evidence="3" id="KW-1003">Cell membrane</keyword>